<dbReference type="InterPro" id="IPR049492">
    <property type="entry name" value="BD-FAE-like_dom"/>
</dbReference>
<protein>
    <submittedName>
        <fullName evidence="3">Alpha/beta hydrolase</fullName>
    </submittedName>
</protein>
<dbReference type="Pfam" id="PF20434">
    <property type="entry name" value="BD-FAE"/>
    <property type="match status" value="1"/>
</dbReference>
<comment type="caution">
    <text evidence="3">The sequence shown here is derived from an EMBL/GenBank/DDBJ whole genome shotgun (WGS) entry which is preliminary data.</text>
</comment>
<dbReference type="RefSeq" id="WP_140962161.1">
    <property type="nucleotide sequence ID" value="NZ_VEVQ02000005.1"/>
</dbReference>
<dbReference type="PANTHER" id="PTHR48081:SF13">
    <property type="entry name" value="ALPHA_BETA HYDROLASE"/>
    <property type="match status" value="1"/>
</dbReference>
<dbReference type="InterPro" id="IPR050300">
    <property type="entry name" value="GDXG_lipolytic_enzyme"/>
</dbReference>
<evidence type="ECO:0000256" key="1">
    <source>
        <dbReference type="ARBA" id="ARBA00022801"/>
    </source>
</evidence>
<dbReference type="InterPro" id="IPR029058">
    <property type="entry name" value="AB_hydrolase_fold"/>
</dbReference>
<organism evidence="3 4">
    <name type="scientific">Flavobacterium jejuense</name>
    <dbReference type="NCBI Taxonomy" id="1544455"/>
    <lineage>
        <taxon>Bacteria</taxon>
        <taxon>Pseudomonadati</taxon>
        <taxon>Bacteroidota</taxon>
        <taxon>Flavobacteriia</taxon>
        <taxon>Flavobacteriales</taxon>
        <taxon>Flavobacteriaceae</taxon>
        <taxon>Flavobacterium</taxon>
    </lineage>
</organism>
<dbReference type="EMBL" id="VEVQ02000005">
    <property type="protein sequence ID" value="NHN25819.1"/>
    <property type="molecule type" value="Genomic_DNA"/>
</dbReference>
<accession>A0ABX0ISN5</accession>
<dbReference type="Proteomes" id="UP000817854">
    <property type="component" value="Unassembled WGS sequence"/>
</dbReference>
<evidence type="ECO:0000313" key="4">
    <source>
        <dbReference type="Proteomes" id="UP000817854"/>
    </source>
</evidence>
<sequence length="289" mass="32974">MISISCVYSQVNRNLSYNTSSEYKKQLKKFPFIKITNSVKDSLVQETSDVIYFKNEKISLHLDAYLYKSYLKLPTILLIHGGGWASGNKSMLGPLAQNIAKKGYNCFSIQYRLSEEAQYPASINDILDALEFIKTNASKFNVDILKIGVLGCSSGAQMASLLGTKYPEKFQAIINLDGVLAFHHPESSEGSYAAKWLGGTYEEKPEIWEEASALSHVSKKTPPILFINSQYDRFHAGRDDMIKILNENKIYNRVEEIKDSPHTFWLFEPWFDDTVSYITRFLDQQFKLN</sequence>
<name>A0ABX0ISN5_9FLAO</name>
<dbReference type="SUPFAM" id="SSF53474">
    <property type="entry name" value="alpha/beta-Hydrolases"/>
    <property type="match status" value="1"/>
</dbReference>
<gene>
    <name evidence="3" type="ORF">FIA58_009045</name>
</gene>
<reference evidence="3" key="1">
    <citation type="submission" date="2019-05" db="EMBL/GenBank/DDBJ databases">
        <authorList>
            <person name="Lianzixin W."/>
        </authorList>
    </citation>
    <scope>NUCLEOTIDE SEQUENCE</scope>
    <source>
        <strain evidence="3">EC11</strain>
    </source>
</reference>
<feature type="domain" description="BD-FAE-like" evidence="2">
    <location>
        <begin position="63"/>
        <end position="233"/>
    </location>
</feature>
<proteinExistence type="predicted"/>
<evidence type="ECO:0000313" key="3">
    <source>
        <dbReference type="EMBL" id="NHN25819.1"/>
    </source>
</evidence>
<dbReference type="Gene3D" id="3.40.50.1820">
    <property type="entry name" value="alpha/beta hydrolase"/>
    <property type="match status" value="1"/>
</dbReference>
<keyword evidence="4" id="KW-1185">Reference proteome</keyword>
<evidence type="ECO:0000259" key="2">
    <source>
        <dbReference type="Pfam" id="PF20434"/>
    </source>
</evidence>
<dbReference type="PANTHER" id="PTHR48081">
    <property type="entry name" value="AB HYDROLASE SUPERFAMILY PROTEIN C4A8.06C"/>
    <property type="match status" value="1"/>
</dbReference>
<dbReference type="GO" id="GO:0016787">
    <property type="term" value="F:hydrolase activity"/>
    <property type="evidence" value="ECO:0007669"/>
    <property type="project" value="UniProtKB-KW"/>
</dbReference>
<reference evidence="3" key="2">
    <citation type="submission" date="2020-02" db="EMBL/GenBank/DDBJ databases">
        <title>Flavobacterium profundi sp. nov., isolated from a deep-sea seamount.</title>
        <authorList>
            <person name="Zhang D.-C."/>
        </authorList>
    </citation>
    <scope>NUCLEOTIDE SEQUENCE</scope>
    <source>
        <strain evidence="3">EC11</strain>
    </source>
</reference>
<keyword evidence="1 3" id="KW-0378">Hydrolase</keyword>